<feature type="region of interest" description="Disordered" evidence="2">
    <location>
        <begin position="189"/>
        <end position="285"/>
    </location>
</feature>
<evidence type="ECO:0000256" key="1">
    <source>
        <dbReference type="PIRSR" id="PIRSR632852-1"/>
    </source>
</evidence>
<feature type="compositionally biased region" description="Polar residues" evidence="2">
    <location>
        <begin position="400"/>
        <end position="412"/>
    </location>
</feature>
<keyword evidence="5" id="KW-1185">Reference proteome</keyword>
<dbReference type="GO" id="GO:0006307">
    <property type="term" value="P:DNA alkylation repair"/>
    <property type="evidence" value="ECO:0007669"/>
    <property type="project" value="TreeGrafter"/>
</dbReference>
<feature type="compositionally biased region" description="Basic residues" evidence="2">
    <location>
        <begin position="348"/>
        <end position="365"/>
    </location>
</feature>
<dbReference type="EMBL" id="JASBNA010000014">
    <property type="protein sequence ID" value="KAK7686994.1"/>
    <property type="molecule type" value="Genomic_DNA"/>
</dbReference>
<feature type="compositionally biased region" description="Polar residues" evidence="2">
    <location>
        <begin position="209"/>
        <end position="223"/>
    </location>
</feature>
<organism evidence="4 5">
    <name type="scientific">Cerrena zonata</name>
    <dbReference type="NCBI Taxonomy" id="2478898"/>
    <lineage>
        <taxon>Eukaryota</taxon>
        <taxon>Fungi</taxon>
        <taxon>Dikarya</taxon>
        <taxon>Basidiomycota</taxon>
        <taxon>Agaricomycotina</taxon>
        <taxon>Agaricomycetes</taxon>
        <taxon>Polyporales</taxon>
        <taxon>Cerrenaceae</taxon>
        <taxon>Cerrena</taxon>
    </lineage>
</organism>
<dbReference type="GO" id="GO:0008198">
    <property type="term" value="F:ferrous iron binding"/>
    <property type="evidence" value="ECO:0007669"/>
    <property type="project" value="TreeGrafter"/>
</dbReference>
<feature type="binding site" evidence="1">
    <location>
        <position position="1188"/>
    </location>
    <ligand>
        <name>2-oxoglutarate</name>
        <dbReference type="ChEBI" id="CHEBI:16810"/>
    </ligand>
</feature>
<feature type="domain" description="Alpha-ketoglutarate-dependent dioxygenase AlkB-like" evidence="3">
    <location>
        <begin position="1120"/>
        <end position="1258"/>
    </location>
</feature>
<dbReference type="GO" id="GO:0035516">
    <property type="term" value="F:broad specificity oxidative DNA demethylase activity"/>
    <property type="evidence" value="ECO:0007669"/>
    <property type="project" value="TreeGrafter"/>
</dbReference>
<accession>A0AAW0G9V9</accession>
<feature type="region of interest" description="Disordered" evidence="2">
    <location>
        <begin position="343"/>
        <end position="451"/>
    </location>
</feature>
<feature type="compositionally biased region" description="Polar residues" evidence="2">
    <location>
        <begin position="475"/>
        <end position="502"/>
    </location>
</feature>
<feature type="region of interest" description="Disordered" evidence="2">
    <location>
        <begin position="472"/>
        <end position="570"/>
    </location>
</feature>
<dbReference type="AlphaFoldDB" id="A0AAW0G9V9"/>
<evidence type="ECO:0000256" key="2">
    <source>
        <dbReference type="SAM" id="MobiDB-lite"/>
    </source>
</evidence>
<evidence type="ECO:0000313" key="5">
    <source>
        <dbReference type="Proteomes" id="UP001385951"/>
    </source>
</evidence>
<comment type="caution">
    <text evidence="4">The sequence shown here is derived from an EMBL/GenBank/DDBJ whole genome shotgun (WGS) entry which is preliminary data.</text>
</comment>
<feature type="compositionally biased region" description="Basic residues" evidence="2">
    <location>
        <begin position="414"/>
        <end position="424"/>
    </location>
</feature>
<proteinExistence type="predicted"/>
<name>A0AAW0G9V9_9APHY</name>
<dbReference type="InterPro" id="IPR027450">
    <property type="entry name" value="AlkB-like"/>
</dbReference>
<feature type="binding site" evidence="1">
    <location>
        <position position="1254"/>
    </location>
    <ligand>
        <name>2-oxoglutarate</name>
        <dbReference type="ChEBI" id="CHEBI:16810"/>
    </ligand>
</feature>
<dbReference type="Proteomes" id="UP001385951">
    <property type="component" value="Unassembled WGS sequence"/>
</dbReference>
<dbReference type="GO" id="GO:0051747">
    <property type="term" value="F:cytosine C-5 DNA demethylase activity"/>
    <property type="evidence" value="ECO:0007669"/>
    <property type="project" value="TreeGrafter"/>
</dbReference>
<gene>
    <name evidence="4" type="ORF">QCA50_009493</name>
</gene>
<feature type="region of interest" description="Disordered" evidence="2">
    <location>
        <begin position="588"/>
        <end position="622"/>
    </location>
</feature>
<dbReference type="InterPro" id="IPR037151">
    <property type="entry name" value="AlkB-like_sf"/>
</dbReference>
<dbReference type="PANTHER" id="PTHR31573">
    <property type="entry name" value="ALPHA-KETOGLUTARATE-DEPENDENT DIOXYGENASE ALKB HOMOLOG 2"/>
    <property type="match status" value="1"/>
</dbReference>
<sequence>MRHPKHLRDLRLLDDEPFVTQFPRIRDATLQETRTSRSAKKTFKNVATPFILEKLRSNPDAAAAWLKLAFVAADWDEGCVQPSIDDDDALLLFAEYYYHYFRSGKYVARQFLFEARKQRGFGGYISDAYDASDEDEGDQNDEVLRAKQIEDDDATAAHALDLNTVAKQATLSDSSTLLSAESVQSIDTVPNTIADGNKKRKAENERPSSDSSSHVTKGTSETRITGLADFDSSLSELTESSEEPSPLTSIPKPVVSKPNLQQQSVSAPIARAKPKKTKKQAHALPVETPSRILPSRQASNRQNLSAMMEKETRYQQEKPLGREMSLEPTILPVPSRVPEVNPISERKLSKKAKRVKTRKDKRRANKSIAPAHHNESGPAIPPNMIQNAHPIEPPAPPCTGDTSLTKTTRSSQLKGKKDKGRLKAKFLQSNDPLAAHPSKKRRGHDGPIMDQLILPERTRATTRTQTLVSKAAASVQLSQPVTRTQEPIPQVSGTSESISAPLTTTKGKGPKKNSKKRSLATMEDLTQESHPPEPSIALTTEKTRTKAPLPKRRSKKSAKPLPLPPAPSSVADVDSVLRSAGAEGSAYLAASNSQGNKRSTEWEGVHTPAAQIPDESSSEEDVPLRTIIEKRTTVAAETSTPAAVAEPDANNEPTLNVVQDMSKEVTQDIDLSLLQNIPIKHDPIDLPEKPMQVPLPRLPPIWAESRQEVCEAFDYFRSYQGGVYFIKDIVKGYLLGGFSASRDVFRHNGKLIISHGGGKAESIHKNHGHSEAFVDSDQKADDKSVRALLTTFALQRPLALIIDDKYAWFPYSLASRNCTYAVLGFYRIVNAWAERQYSNSANEYVVRYKFAFQWCEEQGEPWWIPQVSDHEVVPEAEPTVLDHPIELATNSEVEPSDPNVTWQCPSCHKKSPQVYAEGWMCLQPSCRLFWKLSGKDQPTTLRYSNSFLQLQQLSAQELPDLRPPPPTDNVPDDGVTTTYHFTRGWHCRECGRLSSRFKWEHWQCKNCGNIHDIQGGRYRSAREFRHQLEAKQFSRHSISPQSGIVKPFTQGYSYGTGHSHYVTFILPKARGYIHLIFSAPAGNAKADKILEDYQREAAEGNLKFRRWPMRAHKCRGTLLTNYFSQNTGEPYQYVGGTDNTVSWDHAPTAVIGARELIQERMKQALNLDGAFNEVLSAAYMEKQRMAFHSDAEKGLGSIVASLSLGSSAYMHFRLHNQYSSELADPSRRDVLSLFLRHGDVVVMQGGDVQTYYEHTVVPLNFRVAATARFINSANHH</sequence>
<feature type="compositionally biased region" description="Basic residues" evidence="2">
    <location>
        <begin position="549"/>
        <end position="558"/>
    </location>
</feature>
<evidence type="ECO:0000259" key="3">
    <source>
        <dbReference type="Pfam" id="PF13532"/>
    </source>
</evidence>
<reference evidence="4 5" key="1">
    <citation type="submission" date="2022-09" db="EMBL/GenBank/DDBJ databases">
        <authorList>
            <person name="Palmer J.M."/>
        </authorList>
    </citation>
    <scope>NUCLEOTIDE SEQUENCE [LARGE SCALE GENOMIC DNA]</scope>
    <source>
        <strain evidence="4 5">DSM 7382</strain>
    </source>
</reference>
<dbReference type="Gene3D" id="2.60.120.590">
    <property type="entry name" value="Alpha-ketoglutarate-dependent dioxygenase AlkB-like"/>
    <property type="match status" value="1"/>
</dbReference>
<feature type="binding site" evidence="1">
    <location>
        <position position="1179"/>
    </location>
    <ligand>
        <name>2-oxoglutarate</name>
        <dbReference type="ChEBI" id="CHEBI:16810"/>
    </ligand>
</feature>
<dbReference type="SUPFAM" id="SSF51197">
    <property type="entry name" value="Clavaminate synthase-like"/>
    <property type="match status" value="1"/>
</dbReference>
<dbReference type="InterPro" id="IPR032852">
    <property type="entry name" value="ALKBH2"/>
</dbReference>
<feature type="compositionally biased region" description="Basic residues" evidence="2">
    <location>
        <begin position="508"/>
        <end position="518"/>
    </location>
</feature>
<dbReference type="PANTHER" id="PTHR31573:SF4">
    <property type="entry name" value="FE2OG DIOXYGENASE DOMAIN-CONTAINING PROTEIN"/>
    <property type="match status" value="1"/>
</dbReference>
<dbReference type="Pfam" id="PF13532">
    <property type="entry name" value="2OG-FeII_Oxy_2"/>
    <property type="match status" value="1"/>
</dbReference>
<feature type="compositionally biased region" description="Basic residues" evidence="2">
    <location>
        <begin position="272"/>
        <end position="281"/>
    </location>
</feature>
<feature type="compositionally biased region" description="Low complexity" evidence="2">
    <location>
        <begin position="232"/>
        <end position="249"/>
    </location>
</feature>
<protein>
    <recommendedName>
        <fullName evidence="3">Alpha-ketoglutarate-dependent dioxygenase AlkB-like domain-containing protein</fullName>
    </recommendedName>
</protein>
<evidence type="ECO:0000313" key="4">
    <source>
        <dbReference type="EMBL" id="KAK7686994.1"/>
    </source>
</evidence>